<feature type="domain" description="Myb-like" evidence="2">
    <location>
        <begin position="485"/>
        <end position="540"/>
    </location>
</feature>
<sequence length="558" mass="62836">MSEFLELFELHENNNNQLLSLLQKDLKDDIQSQNLSQGPLKDNHSIISDNNNIFISQEPSSINDDDYEEIEENDDHDNHDEGGNDDQAFSDSDIQFSKIDKIPLKLPPGFTQKDVDLRKFYYKYECFSEVQLKDCIEKLNINSSQTTDLLETDSTNSTYESIDSLGRAYSSSSLSGSEDHQDKKNVADVINVDITEQTNNNINNNEIIDIEDTAESIKDKVKTEMISESPLPSTPKTYDFTSFPRSSPTPPPTPPLSNYVPRSDYTLKNKFKNINIPMLLDSPSCNLSRRPNNNYYYNNNNNEDFIPSKKKLFQSTLSDNIDNIPSSNFKDLNSGKPQQQTRFDNNNHNNTNGFNIPSETFQSFILGNDINQNTSRFTINKDKSSIVPNPLSQENLVTTSTPIDERSDVSVVIESQVTTNKISPAKDNEIKSLKTRSSSVSSTSTTSATKSHVKETLTTKSPITRSSSSAAKAFSETSGHAIKRTRIKWTVVELEALEEGMKMYGTSWTVIHEEFGREDGPLCNRDPAQLKDKARTEKKHRIKHGIPLGIFKKATGGY</sequence>
<evidence type="ECO:0000256" key="1">
    <source>
        <dbReference type="SAM" id="MobiDB-lite"/>
    </source>
</evidence>
<evidence type="ECO:0000313" key="3">
    <source>
        <dbReference type="EMBL" id="RHZ44583.1"/>
    </source>
</evidence>
<dbReference type="SMART" id="SM00717">
    <property type="entry name" value="SANT"/>
    <property type="match status" value="1"/>
</dbReference>
<dbReference type="Gene3D" id="1.10.10.60">
    <property type="entry name" value="Homeodomain-like"/>
    <property type="match status" value="1"/>
</dbReference>
<keyword evidence="4" id="KW-1185">Reference proteome</keyword>
<protein>
    <recommendedName>
        <fullName evidence="2">Myb-like domain-containing protein</fullName>
    </recommendedName>
</protein>
<feature type="region of interest" description="Disordered" evidence="1">
    <location>
        <begin position="71"/>
        <end position="90"/>
    </location>
</feature>
<dbReference type="AlphaFoldDB" id="A0A397G6R5"/>
<comment type="caution">
    <text evidence="3">The sequence shown here is derived from an EMBL/GenBank/DDBJ whole genome shotgun (WGS) entry which is preliminary data.</text>
</comment>
<gene>
    <name evidence="3" type="ORF">Glove_718g58</name>
</gene>
<feature type="compositionally biased region" description="Polar residues" evidence="1">
    <location>
        <begin position="458"/>
        <end position="472"/>
    </location>
</feature>
<feature type="region of interest" description="Disordered" evidence="1">
    <location>
        <begin position="433"/>
        <end position="472"/>
    </location>
</feature>
<reference evidence="3 4" key="1">
    <citation type="submission" date="2018-08" db="EMBL/GenBank/DDBJ databases">
        <title>Genome and evolution of the arbuscular mycorrhizal fungus Diversispora epigaea (formerly Glomus versiforme) and its bacterial endosymbionts.</title>
        <authorList>
            <person name="Sun X."/>
            <person name="Fei Z."/>
            <person name="Harrison M."/>
        </authorList>
    </citation>
    <scope>NUCLEOTIDE SEQUENCE [LARGE SCALE GENOMIC DNA]</scope>
    <source>
        <strain evidence="3 4">IT104</strain>
    </source>
</reference>
<proteinExistence type="predicted"/>
<dbReference type="EMBL" id="PQFF01000570">
    <property type="protein sequence ID" value="RHZ44583.1"/>
    <property type="molecule type" value="Genomic_DNA"/>
</dbReference>
<dbReference type="InterPro" id="IPR009057">
    <property type="entry name" value="Homeodomain-like_sf"/>
</dbReference>
<accession>A0A397G6R5</accession>
<dbReference type="CDD" id="cd11660">
    <property type="entry name" value="SANT_TRF"/>
    <property type="match status" value="1"/>
</dbReference>
<organism evidence="3 4">
    <name type="scientific">Diversispora epigaea</name>
    <dbReference type="NCBI Taxonomy" id="1348612"/>
    <lineage>
        <taxon>Eukaryota</taxon>
        <taxon>Fungi</taxon>
        <taxon>Fungi incertae sedis</taxon>
        <taxon>Mucoromycota</taxon>
        <taxon>Glomeromycotina</taxon>
        <taxon>Glomeromycetes</taxon>
        <taxon>Diversisporales</taxon>
        <taxon>Diversisporaceae</taxon>
        <taxon>Diversispora</taxon>
    </lineage>
</organism>
<dbReference type="SUPFAM" id="SSF46689">
    <property type="entry name" value="Homeodomain-like"/>
    <property type="match status" value="1"/>
</dbReference>
<feature type="region of interest" description="Disordered" evidence="1">
    <location>
        <begin position="325"/>
        <end position="352"/>
    </location>
</feature>
<dbReference type="InterPro" id="IPR001005">
    <property type="entry name" value="SANT/Myb"/>
</dbReference>
<dbReference type="STRING" id="1348612.A0A397G6R5"/>
<feature type="compositionally biased region" description="Polar residues" evidence="1">
    <location>
        <begin position="325"/>
        <end position="344"/>
    </location>
</feature>
<evidence type="ECO:0000259" key="2">
    <source>
        <dbReference type="SMART" id="SM00717"/>
    </source>
</evidence>
<feature type="region of interest" description="Disordered" evidence="1">
    <location>
        <begin position="227"/>
        <end position="259"/>
    </location>
</feature>
<name>A0A397G6R5_9GLOM</name>
<dbReference type="OrthoDB" id="3366990at2759"/>
<evidence type="ECO:0000313" key="4">
    <source>
        <dbReference type="Proteomes" id="UP000266861"/>
    </source>
</evidence>
<dbReference type="Proteomes" id="UP000266861">
    <property type="component" value="Unassembled WGS sequence"/>
</dbReference>
<feature type="compositionally biased region" description="Low complexity" evidence="1">
    <location>
        <begin position="435"/>
        <end position="450"/>
    </location>
</feature>